<evidence type="ECO:0000256" key="1">
    <source>
        <dbReference type="SAM" id="MobiDB-lite"/>
    </source>
</evidence>
<keyword evidence="3" id="KW-1185">Reference proteome</keyword>
<organism evidence="2 3">
    <name type="scientific">Rickenella mellea</name>
    <dbReference type="NCBI Taxonomy" id="50990"/>
    <lineage>
        <taxon>Eukaryota</taxon>
        <taxon>Fungi</taxon>
        <taxon>Dikarya</taxon>
        <taxon>Basidiomycota</taxon>
        <taxon>Agaricomycotina</taxon>
        <taxon>Agaricomycetes</taxon>
        <taxon>Hymenochaetales</taxon>
        <taxon>Rickenellaceae</taxon>
        <taxon>Rickenella</taxon>
    </lineage>
</organism>
<feature type="region of interest" description="Disordered" evidence="1">
    <location>
        <begin position="46"/>
        <end position="155"/>
    </location>
</feature>
<protein>
    <submittedName>
        <fullName evidence="2">Uncharacterized protein</fullName>
    </submittedName>
</protein>
<reference evidence="2 3" key="1">
    <citation type="submission" date="2018-06" db="EMBL/GenBank/DDBJ databases">
        <title>A transcriptomic atlas of mushroom development highlights an independent origin of complex multicellularity.</title>
        <authorList>
            <consortium name="DOE Joint Genome Institute"/>
            <person name="Krizsan K."/>
            <person name="Almasi E."/>
            <person name="Merenyi Z."/>
            <person name="Sahu N."/>
            <person name="Viragh M."/>
            <person name="Koszo T."/>
            <person name="Mondo S."/>
            <person name="Kiss B."/>
            <person name="Balint B."/>
            <person name="Kues U."/>
            <person name="Barry K."/>
            <person name="Hegedus J.C."/>
            <person name="Henrissat B."/>
            <person name="Johnson J."/>
            <person name="Lipzen A."/>
            <person name="Ohm R."/>
            <person name="Nagy I."/>
            <person name="Pangilinan J."/>
            <person name="Yan J."/>
            <person name="Xiong Y."/>
            <person name="Grigoriev I.V."/>
            <person name="Hibbett D.S."/>
            <person name="Nagy L.G."/>
        </authorList>
    </citation>
    <scope>NUCLEOTIDE SEQUENCE [LARGE SCALE GENOMIC DNA]</scope>
    <source>
        <strain evidence="2 3">SZMC22713</strain>
    </source>
</reference>
<dbReference type="EMBL" id="ML170179">
    <property type="protein sequence ID" value="TDL21604.1"/>
    <property type="molecule type" value="Genomic_DNA"/>
</dbReference>
<dbReference type="VEuPathDB" id="FungiDB:BD410DRAFT_866604"/>
<dbReference type="Proteomes" id="UP000294933">
    <property type="component" value="Unassembled WGS sequence"/>
</dbReference>
<dbReference type="AlphaFoldDB" id="A0A4Y7Q1T2"/>
<name>A0A4Y7Q1T2_9AGAM</name>
<accession>A0A4Y7Q1T2</accession>
<sequence>MDSQNQGFLTTTFRVTLPALTQASTKNMRPCAPCQKSHLGIPGTIDQAQDGDVRGGTGNDGGAQLVSTASPSATANVPPLDSTNHPVSTVIPSLAPSTNTNPDVAYHAPQTPVNSPSGGNLVFGSMSSSAFAPNQTHPFSPDNGNDGQQANVDSN</sequence>
<feature type="compositionally biased region" description="Polar residues" evidence="1">
    <location>
        <begin position="65"/>
        <end position="102"/>
    </location>
</feature>
<evidence type="ECO:0000313" key="2">
    <source>
        <dbReference type="EMBL" id="TDL21604.1"/>
    </source>
</evidence>
<evidence type="ECO:0000313" key="3">
    <source>
        <dbReference type="Proteomes" id="UP000294933"/>
    </source>
</evidence>
<gene>
    <name evidence="2" type="ORF">BD410DRAFT_866604</name>
</gene>
<proteinExistence type="predicted"/>
<feature type="compositionally biased region" description="Polar residues" evidence="1">
    <location>
        <begin position="125"/>
        <end position="155"/>
    </location>
</feature>